<dbReference type="AlphaFoldDB" id="N1QQ72"/>
<accession>N1QQ72</accession>
<evidence type="ECO:0000313" key="1">
    <source>
        <dbReference type="EnsemblPlants" id="EMT02571"/>
    </source>
</evidence>
<dbReference type="EnsemblPlants" id="EMT02571">
    <property type="protein sequence ID" value="EMT02571"/>
    <property type="gene ID" value="F775_05722"/>
</dbReference>
<dbReference type="PANTHER" id="PTHR31111">
    <property type="entry name" value="BNAA05G37150D PROTEIN-RELATED"/>
    <property type="match status" value="1"/>
</dbReference>
<dbReference type="InterPro" id="IPR036047">
    <property type="entry name" value="F-box-like_dom_sf"/>
</dbReference>
<dbReference type="Pfam" id="PF00646">
    <property type="entry name" value="F-box"/>
    <property type="match status" value="1"/>
</dbReference>
<sequence length="617" mass="68471">MSSSEPRPRPAAFFSGDLPEDALYEVLLRIPAKELCRLRAVCPSWRALTSDPLFVVAHMSRHRTAPPLLAMGYRDDSGVNGVEISDLSGNVVKRIPSAGYEIVLVDGLSGVAGGRMSSKDDTIRVARTRLDLVCFNWRFCSGDFWVLNPATGDTITLPMGFSEELAHELEVEGIKEWCCGVEWCAFGQVSSTREYKALRVSDIGDRKVCEVITFDATNHGRWRKQDPPSAHIFASLKMRSLKCVVVDGVVYFLLDFCSTYCETGVMTIEPGSVASFNLETEEWGVLHGPEQVQGFVQENDISGYSELELQLSLAELNGCLVMVHNIHKVSMDLWFLTDFEKDDGRIFFNRLDYGQGFFSAGEHGEGFLQSYYPTNDTSDEALKLKESKSIDFEKGIWVKKYNMPSHVAGFGNPFLMLDDGRIFFTWLDYGQGLVLSISLSRATQGPNSTAQLATACSLRNVRVAFIRLNNLSEDDLVHFVLDGSLPKLQLCIVTPSPNHVELAIAATVFTQGIRLTANKYANRFQTLLATDGFVGIPFCACLTKTSVVDHVMVVSSVTTPEEGMAGLHIVAGRIFFNKEGWEDFMEENDLGVGTAILINIWNNTLNELNMLVVFNTI</sequence>
<dbReference type="InterPro" id="IPR001810">
    <property type="entry name" value="F-box_dom"/>
</dbReference>
<dbReference type="PROSITE" id="PS50181">
    <property type="entry name" value="FBOX"/>
    <property type="match status" value="1"/>
</dbReference>
<dbReference type="SMART" id="SM00256">
    <property type="entry name" value="FBOX"/>
    <property type="match status" value="1"/>
</dbReference>
<protein>
    <submittedName>
        <fullName evidence="1">Uncharacterized protein</fullName>
    </submittedName>
</protein>
<dbReference type="Gene3D" id="1.20.1280.50">
    <property type="match status" value="1"/>
</dbReference>
<name>N1QQ72_AEGTA</name>
<proteinExistence type="predicted"/>
<dbReference type="PANTHER" id="PTHR31111:SF133">
    <property type="entry name" value="OS07G0196600 PROTEIN"/>
    <property type="match status" value="1"/>
</dbReference>
<organism evidence="1">
    <name type="scientific">Aegilops tauschii</name>
    <name type="common">Tausch's goatgrass</name>
    <name type="synonym">Aegilops squarrosa</name>
    <dbReference type="NCBI Taxonomy" id="37682"/>
    <lineage>
        <taxon>Eukaryota</taxon>
        <taxon>Viridiplantae</taxon>
        <taxon>Streptophyta</taxon>
        <taxon>Embryophyta</taxon>
        <taxon>Tracheophyta</taxon>
        <taxon>Spermatophyta</taxon>
        <taxon>Magnoliopsida</taxon>
        <taxon>Liliopsida</taxon>
        <taxon>Poales</taxon>
        <taxon>Poaceae</taxon>
        <taxon>BOP clade</taxon>
        <taxon>Pooideae</taxon>
        <taxon>Triticodae</taxon>
        <taxon>Triticeae</taxon>
        <taxon>Triticinae</taxon>
        <taxon>Aegilops</taxon>
    </lineage>
</organism>
<reference evidence="1" key="1">
    <citation type="submission" date="2015-06" db="UniProtKB">
        <authorList>
            <consortium name="EnsemblPlants"/>
        </authorList>
    </citation>
    <scope>IDENTIFICATION</scope>
</reference>
<dbReference type="SUPFAM" id="SSF81383">
    <property type="entry name" value="F-box domain"/>
    <property type="match status" value="1"/>
</dbReference>
<dbReference type="ExpressionAtlas" id="N1QQ72">
    <property type="expression patterns" value="baseline"/>
</dbReference>
<dbReference type="CDD" id="cd22157">
    <property type="entry name" value="F-box_AtFBW1-like"/>
    <property type="match status" value="1"/>
</dbReference>